<comment type="caution">
    <text evidence="2">The sequence shown here is derived from an EMBL/GenBank/DDBJ whole genome shotgun (WGS) entry which is preliminary data.</text>
</comment>
<evidence type="ECO:0000313" key="3">
    <source>
        <dbReference type="Proteomes" id="UP000310687"/>
    </source>
</evidence>
<evidence type="ECO:0000313" key="2">
    <source>
        <dbReference type="EMBL" id="THW44639.1"/>
    </source>
</evidence>
<dbReference type="EMBL" id="QZAL01000040">
    <property type="protein sequence ID" value="THW44639.1"/>
    <property type="molecule type" value="Genomic_DNA"/>
</dbReference>
<feature type="compositionally biased region" description="Basic and acidic residues" evidence="1">
    <location>
        <begin position="249"/>
        <end position="264"/>
    </location>
</feature>
<organism evidence="2 3">
    <name type="scientific">Aureobasidium pullulans</name>
    <name type="common">Black yeast</name>
    <name type="synonym">Pullularia pullulans</name>
    <dbReference type="NCBI Taxonomy" id="5580"/>
    <lineage>
        <taxon>Eukaryota</taxon>
        <taxon>Fungi</taxon>
        <taxon>Dikarya</taxon>
        <taxon>Ascomycota</taxon>
        <taxon>Pezizomycotina</taxon>
        <taxon>Dothideomycetes</taxon>
        <taxon>Dothideomycetidae</taxon>
        <taxon>Dothideales</taxon>
        <taxon>Saccotheciaceae</taxon>
        <taxon>Aureobasidium</taxon>
    </lineage>
</organism>
<dbReference type="AlphaFoldDB" id="A0A4S8XV13"/>
<reference evidence="2 3" key="1">
    <citation type="submission" date="2018-10" db="EMBL/GenBank/DDBJ databases">
        <title>Fifty Aureobasidium pullulans genomes reveal a recombining polyextremotolerant generalist.</title>
        <authorList>
            <person name="Gostincar C."/>
            <person name="Turk M."/>
            <person name="Zajc J."/>
            <person name="Gunde-Cimerman N."/>
        </authorList>
    </citation>
    <scope>NUCLEOTIDE SEQUENCE [LARGE SCALE GENOMIC DNA]</scope>
    <source>
        <strain evidence="2 3">EXF-11013</strain>
    </source>
</reference>
<gene>
    <name evidence="2" type="ORF">D6D22_03879</name>
</gene>
<feature type="region of interest" description="Disordered" evidence="1">
    <location>
        <begin position="249"/>
        <end position="273"/>
    </location>
</feature>
<feature type="region of interest" description="Disordered" evidence="1">
    <location>
        <begin position="1"/>
        <end position="23"/>
    </location>
</feature>
<feature type="compositionally biased region" description="Basic and acidic residues" evidence="1">
    <location>
        <begin position="1"/>
        <end position="16"/>
    </location>
</feature>
<protein>
    <submittedName>
        <fullName evidence="2">Uncharacterized protein</fullName>
    </submittedName>
</protein>
<evidence type="ECO:0000256" key="1">
    <source>
        <dbReference type="SAM" id="MobiDB-lite"/>
    </source>
</evidence>
<name>A0A4S8XV13_AURPU</name>
<sequence length="273" mass="31503">MPKRKIENEDEKDTKKTRTGPMEYDFFHEKPESAKRETPMILACNGEQYNVFPQILGKFANRFEHVEHQNRTYINLDALECRGVEVFANWAMDHQKPFLIAVNGDEGNITNDVIDCYITALRLRATLLCDLIIYQACEIGKEHELVVRHSQIAKVYAETKRPQDGLREFISSIVAYQRRNGLANAIAGRDLEVDKQRKGFAALPQEFQFDLMNELSKNTAGQNPCYKPNRFLKSVHFFTKEKARNRAAAEKARLEQAGKTREEPLFVEESDDE</sequence>
<proteinExistence type="predicted"/>
<dbReference type="Proteomes" id="UP000310687">
    <property type="component" value="Unassembled WGS sequence"/>
</dbReference>
<accession>A0A4S8XV13</accession>